<name>A0A5J4TBV4_9EUKA</name>
<dbReference type="Gene3D" id="3.30.70.270">
    <property type="match status" value="1"/>
</dbReference>
<dbReference type="OrthoDB" id="3863715at2759"/>
<dbReference type="InterPro" id="IPR052055">
    <property type="entry name" value="Hepadnavirus_pol/RT"/>
</dbReference>
<comment type="caution">
    <text evidence="1">The sequence shown here is derived from an EMBL/GenBank/DDBJ whole genome shotgun (WGS) entry which is preliminary data.</text>
</comment>
<evidence type="ECO:0000313" key="2">
    <source>
        <dbReference type="Proteomes" id="UP000324800"/>
    </source>
</evidence>
<dbReference type="EMBL" id="SNRW01033884">
    <property type="protein sequence ID" value="KAA6355884.1"/>
    <property type="molecule type" value="Genomic_DNA"/>
</dbReference>
<feature type="non-terminal residue" evidence="1">
    <location>
        <position position="158"/>
    </location>
</feature>
<evidence type="ECO:0008006" key="3">
    <source>
        <dbReference type="Google" id="ProtNLM"/>
    </source>
</evidence>
<evidence type="ECO:0000313" key="1">
    <source>
        <dbReference type="EMBL" id="KAA6355884.1"/>
    </source>
</evidence>
<gene>
    <name evidence="1" type="ORF">EZS28_048588</name>
</gene>
<dbReference type="PANTHER" id="PTHR33050">
    <property type="entry name" value="REVERSE TRANSCRIPTASE DOMAIN-CONTAINING PROTEIN"/>
    <property type="match status" value="1"/>
</dbReference>
<dbReference type="AlphaFoldDB" id="A0A5J4TBV4"/>
<dbReference type="Proteomes" id="UP000324800">
    <property type="component" value="Unassembled WGS sequence"/>
</dbReference>
<dbReference type="InterPro" id="IPR043502">
    <property type="entry name" value="DNA/RNA_pol_sf"/>
</dbReference>
<protein>
    <recommendedName>
        <fullName evidence="3">Reverse transcriptase domain-containing protein</fullName>
    </recommendedName>
</protein>
<organism evidence="1 2">
    <name type="scientific">Streblomastix strix</name>
    <dbReference type="NCBI Taxonomy" id="222440"/>
    <lineage>
        <taxon>Eukaryota</taxon>
        <taxon>Metamonada</taxon>
        <taxon>Preaxostyla</taxon>
        <taxon>Oxymonadida</taxon>
        <taxon>Streblomastigidae</taxon>
        <taxon>Streblomastix</taxon>
    </lineage>
</organism>
<dbReference type="InterPro" id="IPR043128">
    <property type="entry name" value="Rev_trsase/Diguanyl_cyclase"/>
</dbReference>
<reference evidence="1 2" key="1">
    <citation type="submission" date="2019-03" db="EMBL/GenBank/DDBJ databases">
        <title>Single cell metagenomics reveals metabolic interactions within the superorganism composed of flagellate Streblomastix strix and complex community of Bacteroidetes bacteria on its surface.</title>
        <authorList>
            <person name="Treitli S.C."/>
            <person name="Kolisko M."/>
            <person name="Husnik F."/>
            <person name="Keeling P."/>
            <person name="Hampl V."/>
        </authorList>
    </citation>
    <scope>NUCLEOTIDE SEQUENCE [LARGE SCALE GENOMIC DNA]</scope>
    <source>
        <strain evidence="1">ST1C</strain>
    </source>
</reference>
<accession>A0A5J4TBV4</accession>
<dbReference type="Gene3D" id="3.10.10.10">
    <property type="entry name" value="HIV Type 1 Reverse Transcriptase, subunit A, domain 1"/>
    <property type="match status" value="1"/>
</dbReference>
<sequence length="158" mass="18437">MIGAKEVMEIGAQLMWKHKGSQRKLERLCKVTREESSMEGKVHFRDILEKELSGGVVKEVDSKETRHFNLSYMAPKKGGKWMKVLDSRKLNEEIVKTHFKMEEVRQVVKSMQKRDFATILDLKSAYHHDKVEKSLSPYMGLSFDNRSFMYVGMSFGWT</sequence>
<dbReference type="PANTHER" id="PTHR33050:SF7">
    <property type="entry name" value="RIBONUCLEASE H"/>
    <property type="match status" value="1"/>
</dbReference>
<dbReference type="SUPFAM" id="SSF56672">
    <property type="entry name" value="DNA/RNA polymerases"/>
    <property type="match status" value="1"/>
</dbReference>
<proteinExistence type="predicted"/>